<gene>
    <name evidence="1" type="ORF">HNQ81_000758</name>
</gene>
<protein>
    <submittedName>
        <fullName evidence="1">Uncharacterized protein</fullName>
    </submittedName>
</protein>
<dbReference type="AlphaFoldDB" id="A0A840UWH2"/>
<evidence type="ECO:0000313" key="2">
    <source>
        <dbReference type="Proteomes" id="UP000539642"/>
    </source>
</evidence>
<organism evidence="1 2">
    <name type="scientific">Desulfoprunum benzoelyticum</name>
    <dbReference type="NCBI Taxonomy" id="1506996"/>
    <lineage>
        <taxon>Bacteria</taxon>
        <taxon>Pseudomonadati</taxon>
        <taxon>Thermodesulfobacteriota</taxon>
        <taxon>Desulfobulbia</taxon>
        <taxon>Desulfobulbales</taxon>
        <taxon>Desulfobulbaceae</taxon>
        <taxon>Desulfoprunum</taxon>
    </lineage>
</organism>
<dbReference type="RefSeq" id="WP_183348446.1">
    <property type="nucleotide sequence ID" value="NZ_JACHEO010000002.1"/>
</dbReference>
<sequence length="174" mass="19769">MKTVFISPKVERRIEELRNAGKAGRNVAHKAAGIIESLTSGELSSHRDAANSYTRKGEKRIRKSRKFALGFGYRLITLQRGAKFFVLLLGTHDESQRWLNNHRRIKEIHVGKGERYEIAVDSLSKEIAGFTDSAKWEVDDEEDILANLTDQDLRRVFCGLVEGARKRVLKAQGF</sequence>
<keyword evidence="2" id="KW-1185">Reference proteome</keyword>
<comment type="caution">
    <text evidence="1">The sequence shown here is derived from an EMBL/GenBank/DDBJ whole genome shotgun (WGS) entry which is preliminary data.</text>
</comment>
<name>A0A840UWH2_9BACT</name>
<accession>A0A840UWH2</accession>
<dbReference type="Proteomes" id="UP000539642">
    <property type="component" value="Unassembled WGS sequence"/>
</dbReference>
<evidence type="ECO:0000313" key="1">
    <source>
        <dbReference type="EMBL" id="MBB5347048.1"/>
    </source>
</evidence>
<reference evidence="1 2" key="1">
    <citation type="submission" date="2020-08" db="EMBL/GenBank/DDBJ databases">
        <title>Genomic Encyclopedia of Type Strains, Phase IV (KMG-IV): sequencing the most valuable type-strain genomes for metagenomic binning, comparative biology and taxonomic classification.</title>
        <authorList>
            <person name="Goeker M."/>
        </authorList>
    </citation>
    <scope>NUCLEOTIDE SEQUENCE [LARGE SCALE GENOMIC DNA]</scope>
    <source>
        <strain evidence="1 2">DSM 28570</strain>
    </source>
</reference>
<proteinExistence type="predicted"/>
<dbReference type="EMBL" id="JACHEO010000002">
    <property type="protein sequence ID" value="MBB5347048.1"/>
    <property type="molecule type" value="Genomic_DNA"/>
</dbReference>